<dbReference type="CDD" id="cd01173">
    <property type="entry name" value="pyridoxal_pyridoxamine_kinase"/>
    <property type="match status" value="1"/>
</dbReference>
<evidence type="ECO:0000259" key="7">
    <source>
        <dbReference type="Pfam" id="PF08543"/>
    </source>
</evidence>
<evidence type="ECO:0000256" key="2">
    <source>
        <dbReference type="ARBA" id="ARBA00022679"/>
    </source>
</evidence>
<evidence type="ECO:0000256" key="6">
    <source>
        <dbReference type="SAM" id="SignalP"/>
    </source>
</evidence>
<keyword evidence="9" id="KW-1185">Reference proteome</keyword>
<feature type="signal peptide" evidence="6">
    <location>
        <begin position="1"/>
        <end position="33"/>
    </location>
</feature>
<dbReference type="PROSITE" id="PS51257">
    <property type="entry name" value="PROKAR_LIPOPROTEIN"/>
    <property type="match status" value="1"/>
</dbReference>
<keyword evidence="6" id="KW-0732">Signal</keyword>
<keyword evidence="4 8" id="KW-0418">Kinase</keyword>
<reference evidence="8 9" key="1">
    <citation type="submission" date="2019-12" db="EMBL/GenBank/DDBJ databases">
        <title>Sporaefaciens musculi gen. nov., sp. nov., a novel bacterium isolated from the caecum of an obese mouse.</title>
        <authorList>
            <person name="Rasmussen T.S."/>
            <person name="Streidl T."/>
            <person name="Hitch T.C.A."/>
            <person name="Wortmann E."/>
            <person name="Deptula P."/>
            <person name="Hansen M."/>
            <person name="Nielsen D.S."/>
            <person name="Clavel T."/>
            <person name="Vogensen F.K."/>
        </authorList>
    </citation>
    <scope>NUCLEOTIDE SEQUENCE [LARGE SCALE GENOMIC DNA]</scope>
    <source>
        <strain evidence="8 9">WCA-9-b2</strain>
    </source>
</reference>
<evidence type="ECO:0000256" key="3">
    <source>
        <dbReference type="ARBA" id="ARBA00022741"/>
    </source>
</evidence>
<dbReference type="RefSeq" id="WP_159752993.1">
    <property type="nucleotide sequence ID" value="NZ_WUQX01000001.1"/>
</dbReference>
<dbReference type="GO" id="GO:0008478">
    <property type="term" value="F:pyridoxal kinase activity"/>
    <property type="evidence" value="ECO:0007669"/>
    <property type="project" value="UniProtKB-EC"/>
</dbReference>
<keyword evidence="2 8" id="KW-0808">Transferase</keyword>
<dbReference type="SUPFAM" id="SSF53613">
    <property type="entry name" value="Ribokinase-like"/>
    <property type="match status" value="1"/>
</dbReference>
<evidence type="ECO:0000256" key="5">
    <source>
        <dbReference type="ARBA" id="ARBA00022840"/>
    </source>
</evidence>
<sequence>MTKKIAVINDLSGFGRCSLTAAISVLSAMGVQACPLPTAILTAQTGYPSYYCDDYTDKMEYFRSEWEKMGQHFDGIYTGFVAGEAQISQIFYFLETFQRPDTFLLVDPVMGDDGKPYPFYTPALLEQMHKLALQADIITPNLTELCLLTDTDYQSLMSKNNFSELIQTIQDIGQEFCRKGPKYVIVTGIRFHDPDRIQKMGNLLIDLNGSSLFSFPYIGGSYSGTGDLFASCIAGGCAQKNSLSSTIEKAGQFLEMALIDSVKEQVPRNDGVNYEKYLSLLIPSSL</sequence>
<dbReference type="InterPro" id="IPR029056">
    <property type="entry name" value="Ribokinase-like"/>
</dbReference>
<name>A0A7X3SKJ3_9FIRM</name>
<protein>
    <recommendedName>
        <fullName evidence="1">pyridoxal kinase</fullName>
        <ecNumber evidence="1">2.7.1.35</ecNumber>
    </recommendedName>
</protein>
<keyword evidence="3" id="KW-0547">Nucleotide-binding</keyword>
<dbReference type="Gene3D" id="3.40.1190.20">
    <property type="match status" value="1"/>
</dbReference>
<dbReference type="EC" id="2.7.1.35" evidence="1"/>
<dbReference type="NCBIfam" id="NF005491">
    <property type="entry name" value="PRK07105.1"/>
    <property type="match status" value="1"/>
</dbReference>
<dbReference type="InterPro" id="IPR004625">
    <property type="entry name" value="PyrdxlKinase"/>
</dbReference>
<dbReference type="InterPro" id="IPR013749">
    <property type="entry name" value="PM/HMP-P_kinase-1"/>
</dbReference>
<evidence type="ECO:0000313" key="9">
    <source>
        <dbReference type="Proteomes" id="UP000460412"/>
    </source>
</evidence>
<evidence type="ECO:0000256" key="1">
    <source>
        <dbReference type="ARBA" id="ARBA00012104"/>
    </source>
</evidence>
<dbReference type="PANTHER" id="PTHR10534">
    <property type="entry name" value="PYRIDOXAL KINASE"/>
    <property type="match status" value="1"/>
</dbReference>
<evidence type="ECO:0000256" key="4">
    <source>
        <dbReference type="ARBA" id="ARBA00022777"/>
    </source>
</evidence>
<gene>
    <name evidence="8" type="ORF">GN277_20130</name>
</gene>
<dbReference type="Pfam" id="PF08543">
    <property type="entry name" value="Phos_pyr_kin"/>
    <property type="match status" value="1"/>
</dbReference>
<keyword evidence="5" id="KW-0067">ATP-binding</keyword>
<dbReference type="Proteomes" id="UP000460412">
    <property type="component" value="Unassembled WGS sequence"/>
</dbReference>
<dbReference type="PANTHER" id="PTHR10534:SF2">
    <property type="entry name" value="PYRIDOXAL KINASE"/>
    <property type="match status" value="1"/>
</dbReference>
<dbReference type="AlphaFoldDB" id="A0A7X3SKJ3"/>
<feature type="chain" id="PRO_5030877512" description="pyridoxal kinase" evidence="6">
    <location>
        <begin position="34"/>
        <end position="286"/>
    </location>
</feature>
<dbReference type="EMBL" id="WUQX01000001">
    <property type="protein sequence ID" value="MXP77574.1"/>
    <property type="molecule type" value="Genomic_DNA"/>
</dbReference>
<feature type="domain" description="Pyridoxamine kinase/Phosphomethylpyrimidine kinase" evidence="7">
    <location>
        <begin position="20"/>
        <end position="263"/>
    </location>
</feature>
<proteinExistence type="predicted"/>
<comment type="caution">
    <text evidence="8">The sequence shown here is derived from an EMBL/GenBank/DDBJ whole genome shotgun (WGS) entry which is preliminary data.</text>
</comment>
<organism evidence="8 9">
    <name type="scientific">Sporofaciens musculi</name>
    <dbReference type="NCBI Taxonomy" id="2681861"/>
    <lineage>
        <taxon>Bacteria</taxon>
        <taxon>Bacillati</taxon>
        <taxon>Bacillota</taxon>
        <taxon>Clostridia</taxon>
        <taxon>Lachnospirales</taxon>
        <taxon>Lachnospiraceae</taxon>
        <taxon>Sporofaciens</taxon>
    </lineage>
</organism>
<dbReference type="GO" id="GO:0009443">
    <property type="term" value="P:pyridoxal 5'-phosphate salvage"/>
    <property type="evidence" value="ECO:0007669"/>
    <property type="project" value="InterPro"/>
</dbReference>
<accession>A0A7X3SKJ3</accession>
<dbReference type="GO" id="GO:0005829">
    <property type="term" value="C:cytosol"/>
    <property type="evidence" value="ECO:0007669"/>
    <property type="project" value="TreeGrafter"/>
</dbReference>
<dbReference type="GO" id="GO:0005524">
    <property type="term" value="F:ATP binding"/>
    <property type="evidence" value="ECO:0007669"/>
    <property type="project" value="UniProtKB-KW"/>
</dbReference>
<evidence type="ECO:0000313" key="8">
    <source>
        <dbReference type="EMBL" id="MXP77574.1"/>
    </source>
</evidence>